<keyword evidence="5" id="KW-1185">Reference proteome</keyword>
<feature type="compositionally biased region" description="Basic and acidic residues" evidence="2">
    <location>
        <begin position="24"/>
        <end position="35"/>
    </location>
</feature>
<keyword evidence="1" id="KW-0175">Coiled coil</keyword>
<organism evidence="4 5">
    <name type="scientific">Clavelina lepadiformis</name>
    <name type="common">Light-bulb sea squirt</name>
    <name type="synonym">Ascidia lepadiformis</name>
    <dbReference type="NCBI Taxonomy" id="159417"/>
    <lineage>
        <taxon>Eukaryota</taxon>
        <taxon>Metazoa</taxon>
        <taxon>Chordata</taxon>
        <taxon>Tunicata</taxon>
        <taxon>Ascidiacea</taxon>
        <taxon>Aplousobranchia</taxon>
        <taxon>Clavelinidae</taxon>
        <taxon>Clavelina</taxon>
    </lineage>
</organism>
<evidence type="ECO:0000256" key="3">
    <source>
        <dbReference type="SAM" id="SignalP"/>
    </source>
</evidence>
<dbReference type="Proteomes" id="UP001642483">
    <property type="component" value="Unassembled WGS sequence"/>
</dbReference>
<dbReference type="EMBL" id="CAWYQH010000001">
    <property type="protein sequence ID" value="CAK8671734.1"/>
    <property type="molecule type" value="Genomic_DNA"/>
</dbReference>
<keyword evidence="3" id="KW-0732">Signal</keyword>
<evidence type="ECO:0000313" key="5">
    <source>
        <dbReference type="Proteomes" id="UP001642483"/>
    </source>
</evidence>
<evidence type="ECO:0000256" key="2">
    <source>
        <dbReference type="SAM" id="MobiDB-lite"/>
    </source>
</evidence>
<sequence length="152" mass="17809">MKVLAVGLFVLFSLLLVVLGEIPPPKKDPNSKDSDGFSAKPPAITEEQQKAFDQLMEEDPKLRQHFSETYLTKTRGELSEEEKQELEAIFKKKEEEEMKALTEKMDKYIKEQVDLQEERIRNMDPNERLKLIEQLRKELENVADRMSKKDEL</sequence>
<evidence type="ECO:0000313" key="4">
    <source>
        <dbReference type="EMBL" id="CAK8671734.1"/>
    </source>
</evidence>
<name>A0ABP0F003_CLALP</name>
<feature type="region of interest" description="Disordered" evidence="2">
    <location>
        <begin position="23"/>
        <end position="45"/>
    </location>
</feature>
<protein>
    <submittedName>
        <fullName evidence="4">Uncharacterized protein</fullName>
    </submittedName>
</protein>
<feature type="signal peptide" evidence="3">
    <location>
        <begin position="1"/>
        <end position="20"/>
    </location>
</feature>
<feature type="coiled-coil region" evidence="1">
    <location>
        <begin position="76"/>
        <end position="152"/>
    </location>
</feature>
<gene>
    <name evidence="4" type="ORF">CVLEPA_LOCUS776</name>
</gene>
<proteinExistence type="predicted"/>
<accession>A0ABP0F003</accession>
<comment type="caution">
    <text evidence="4">The sequence shown here is derived from an EMBL/GenBank/DDBJ whole genome shotgun (WGS) entry which is preliminary data.</text>
</comment>
<feature type="chain" id="PRO_5045744570" evidence="3">
    <location>
        <begin position="21"/>
        <end position="152"/>
    </location>
</feature>
<evidence type="ECO:0000256" key="1">
    <source>
        <dbReference type="SAM" id="Coils"/>
    </source>
</evidence>
<reference evidence="4 5" key="1">
    <citation type="submission" date="2024-02" db="EMBL/GenBank/DDBJ databases">
        <authorList>
            <person name="Daric V."/>
            <person name="Darras S."/>
        </authorList>
    </citation>
    <scope>NUCLEOTIDE SEQUENCE [LARGE SCALE GENOMIC DNA]</scope>
</reference>